<feature type="region of interest" description="Disordered" evidence="8">
    <location>
        <begin position="36"/>
        <end position="72"/>
    </location>
</feature>
<accession>A0A7J5UTB5</accession>
<feature type="transmembrane region" description="Helical" evidence="9">
    <location>
        <begin position="153"/>
        <end position="172"/>
    </location>
</feature>
<dbReference type="GO" id="GO:0005886">
    <property type="term" value="C:plasma membrane"/>
    <property type="evidence" value="ECO:0007669"/>
    <property type="project" value="UniProtKB-SubCell"/>
</dbReference>
<keyword evidence="5 9" id="KW-0812">Transmembrane</keyword>
<dbReference type="NCBIfam" id="NF007399">
    <property type="entry name" value="PRK09928.1"/>
    <property type="match status" value="1"/>
</dbReference>
<feature type="transmembrane region" description="Helical" evidence="9">
    <location>
        <begin position="12"/>
        <end position="32"/>
    </location>
</feature>
<dbReference type="AlphaFoldDB" id="A0A7J5UTB5"/>
<dbReference type="OrthoDB" id="9775735at2"/>
<feature type="transmembrane region" description="Helical" evidence="9">
    <location>
        <begin position="415"/>
        <end position="438"/>
    </location>
</feature>
<evidence type="ECO:0000256" key="8">
    <source>
        <dbReference type="SAM" id="MobiDB-lite"/>
    </source>
</evidence>
<organism evidence="10 11">
    <name type="scientific">Georgenia thermotolerans</name>
    <dbReference type="NCBI Taxonomy" id="527326"/>
    <lineage>
        <taxon>Bacteria</taxon>
        <taxon>Bacillati</taxon>
        <taxon>Actinomycetota</taxon>
        <taxon>Actinomycetes</taxon>
        <taxon>Micrococcales</taxon>
        <taxon>Bogoriellaceae</taxon>
        <taxon>Georgenia</taxon>
    </lineage>
</organism>
<keyword evidence="7 9" id="KW-0472">Membrane</keyword>
<protein>
    <submittedName>
        <fullName evidence="10">BCCT family transporter</fullName>
    </submittedName>
</protein>
<evidence type="ECO:0000256" key="2">
    <source>
        <dbReference type="ARBA" id="ARBA00005658"/>
    </source>
</evidence>
<evidence type="ECO:0000256" key="3">
    <source>
        <dbReference type="ARBA" id="ARBA00022448"/>
    </source>
</evidence>
<dbReference type="NCBIfam" id="TIGR00842">
    <property type="entry name" value="bcct"/>
    <property type="match status" value="1"/>
</dbReference>
<evidence type="ECO:0000256" key="5">
    <source>
        <dbReference type="ARBA" id="ARBA00022692"/>
    </source>
</evidence>
<keyword evidence="11" id="KW-1185">Reference proteome</keyword>
<evidence type="ECO:0000313" key="10">
    <source>
        <dbReference type="EMBL" id="KAE8765529.1"/>
    </source>
</evidence>
<proteinExistence type="inferred from homology"/>
<dbReference type="Pfam" id="PF02028">
    <property type="entry name" value="BCCT"/>
    <property type="match status" value="1"/>
</dbReference>
<feature type="transmembrane region" description="Helical" evidence="9">
    <location>
        <begin position="577"/>
        <end position="597"/>
    </location>
</feature>
<reference evidence="10 11" key="1">
    <citation type="submission" date="2019-10" db="EMBL/GenBank/DDBJ databases">
        <title>Georgenia wutianyii sp. nov. and Georgenia yuyongxinii sp. nov. isolated from plateau pika (Ochotona curzoniae) in the Qinghai-Tibet plateau of China.</title>
        <authorList>
            <person name="Tian Z."/>
        </authorList>
    </citation>
    <scope>NUCLEOTIDE SEQUENCE [LARGE SCALE GENOMIC DNA]</scope>
    <source>
        <strain evidence="10 11">DSM 21501</strain>
    </source>
</reference>
<feature type="transmembrane region" description="Helical" evidence="9">
    <location>
        <begin position="330"/>
        <end position="352"/>
    </location>
</feature>
<gene>
    <name evidence="10" type="ORF">GB883_03125</name>
</gene>
<name>A0A7J5UTB5_9MICO</name>
<dbReference type="GO" id="GO:0022857">
    <property type="term" value="F:transmembrane transporter activity"/>
    <property type="evidence" value="ECO:0007669"/>
    <property type="project" value="InterPro"/>
</dbReference>
<dbReference type="InterPro" id="IPR000060">
    <property type="entry name" value="BCCT_transptr"/>
</dbReference>
<evidence type="ECO:0000256" key="4">
    <source>
        <dbReference type="ARBA" id="ARBA00022475"/>
    </source>
</evidence>
<evidence type="ECO:0000256" key="7">
    <source>
        <dbReference type="ARBA" id="ARBA00023136"/>
    </source>
</evidence>
<feature type="transmembrane region" description="Helical" evidence="9">
    <location>
        <begin position="293"/>
        <end position="324"/>
    </location>
</feature>
<feature type="transmembrane region" description="Helical" evidence="9">
    <location>
        <begin position="247"/>
        <end position="265"/>
    </location>
</feature>
<evidence type="ECO:0000256" key="9">
    <source>
        <dbReference type="SAM" id="Phobius"/>
    </source>
</evidence>
<keyword evidence="4" id="KW-1003">Cell membrane</keyword>
<keyword evidence="6 9" id="KW-1133">Transmembrane helix</keyword>
<dbReference type="EMBL" id="WHJE01000008">
    <property type="protein sequence ID" value="KAE8765529.1"/>
    <property type="molecule type" value="Genomic_DNA"/>
</dbReference>
<dbReference type="PANTHER" id="PTHR30047:SF7">
    <property type="entry name" value="HIGH-AFFINITY CHOLINE TRANSPORT PROTEIN"/>
    <property type="match status" value="1"/>
</dbReference>
<evidence type="ECO:0000256" key="6">
    <source>
        <dbReference type="ARBA" id="ARBA00022989"/>
    </source>
</evidence>
<feature type="transmembrane region" description="Helical" evidence="9">
    <location>
        <begin position="364"/>
        <end position="395"/>
    </location>
</feature>
<comment type="similarity">
    <text evidence="2">Belongs to the BCCT transporter (TC 2.A.15) family.</text>
</comment>
<feature type="transmembrane region" description="Helical" evidence="9">
    <location>
        <begin position="192"/>
        <end position="213"/>
    </location>
</feature>
<evidence type="ECO:0000313" key="11">
    <source>
        <dbReference type="Proteomes" id="UP000451860"/>
    </source>
</evidence>
<evidence type="ECO:0000256" key="1">
    <source>
        <dbReference type="ARBA" id="ARBA00004651"/>
    </source>
</evidence>
<comment type="caution">
    <text evidence="10">The sequence shown here is derived from an EMBL/GenBank/DDBJ whole genome shotgun (WGS) entry which is preliminary data.</text>
</comment>
<feature type="transmembrane region" description="Helical" evidence="9">
    <location>
        <begin position="450"/>
        <end position="470"/>
    </location>
</feature>
<dbReference type="Proteomes" id="UP000451860">
    <property type="component" value="Unassembled WGS sequence"/>
</dbReference>
<feature type="transmembrane region" description="Helical" evidence="9">
    <location>
        <begin position="114"/>
        <end position="133"/>
    </location>
</feature>
<feature type="transmembrane region" description="Helical" evidence="9">
    <location>
        <begin position="502"/>
        <end position="522"/>
    </location>
</feature>
<feature type="compositionally biased region" description="Basic and acidic residues" evidence="8">
    <location>
        <begin position="46"/>
        <end position="72"/>
    </location>
</feature>
<dbReference type="PANTHER" id="PTHR30047">
    <property type="entry name" value="HIGH-AFFINITY CHOLINE TRANSPORT PROTEIN-RELATED"/>
    <property type="match status" value="1"/>
</dbReference>
<comment type="subcellular location">
    <subcellularLocation>
        <location evidence="1">Cell membrane</location>
        <topology evidence="1">Multi-pass membrane protein</topology>
    </subcellularLocation>
</comment>
<feature type="transmembrane region" description="Helical" evidence="9">
    <location>
        <begin position="552"/>
        <end position="571"/>
    </location>
</feature>
<sequence>MVEGELVSPTAAARLGVCAAGLVLIASVPPWLRRAPNRPARGLGPEAKEERVAADHDVTPTDEATRSTIDRGRFGAVERRKPRVDDDRRAPISSAELSKGPTELAENRGARVNWRVFVISAAVIVAFSLWAMLAPTNAADVMRDAVLGIATNLGWVYVVTVVLVILFVLWVAFSKEGRVRLGPDHSRPQYKLFTWVAMLFGAGVGIDMLFYSVTGPIAQYMMPPSGDPQSAQAAQDAVVWTMFHYGISGWAMYSLLGMAMGYFAYRWGMPLSIRAALYPLLGKRVRGAAGDAIDIFALIGTIFGVATSMGIGVVLLNVGFSWLFGLPEGLGLQIALVLVAVVMTVAGCLSGVDKGIRLVSELNIGIAAAMMLYILVTGKTAFLLNALVANIGRFLGTLPERTLETFAYEPGGADWMGGWTLFFWAFWLAWGPFVGLFLARISRGRTLREFVIAAITAPVLCDFIIVSIFGNSALSVVMGGNTDFAELAIAQPEQGWYALLEMFPGAAFLIGLATLSGLLFYLTSANSGAMVMANFSSTIPDPAQDGAKWLRIFWAVVTALLTIAMLVAGGVTTMEHATLIFAFPVTIIAYLVMASFLKVLRMERAEREGLVIRRRSAAAHGGQVPEKTWKQRMAQLRSYPSKRTVSQFMERTVQPALSAVAAEFREQGYDATLSTTPNAETGIDEHTLVVNMAEHRDFHYQAAAVEAQVPRIGGRPMPAGDDVFYKVEVFTQTGTEGYDLMGLTQQQVINDVLDRYEAHLSFLSYSSEHDYASVLTPAVPTTTGATPIVPVVADDVERVTD</sequence>
<keyword evidence="3" id="KW-0813">Transport</keyword>